<keyword evidence="8 12" id="KW-0131">Cell cycle</keyword>
<evidence type="ECO:0000313" key="14">
    <source>
        <dbReference type="EMBL" id="MST96767.1"/>
    </source>
</evidence>
<dbReference type="RefSeq" id="WP_106052298.1">
    <property type="nucleotide sequence ID" value="NZ_CALXOB010000026.1"/>
</dbReference>
<comment type="catalytic activity">
    <reaction evidence="11 12">
        <text>phosphoenolpyruvate + UDP-N-acetyl-alpha-D-glucosamine = UDP-N-acetyl-3-O-(1-carboxyvinyl)-alpha-D-glucosamine + phosphate</text>
        <dbReference type="Rhea" id="RHEA:18681"/>
        <dbReference type="ChEBI" id="CHEBI:43474"/>
        <dbReference type="ChEBI" id="CHEBI:57705"/>
        <dbReference type="ChEBI" id="CHEBI:58702"/>
        <dbReference type="ChEBI" id="CHEBI:68483"/>
        <dbReference type="EC" id="2.5.1.7"/>
    </reaction>
</comment>
<dbReference type="PANTHER" id="PTHR43783">
    <property type="entry name" value="UDP-N-ACETYLGLUCOSAMINE 1-CARBOXYVINYLTRANSFERASE"/>
    <property type="match status" value="1"/>
</dbReference>
<dbReference type="Proteomes" id="UP000435649">
    <property type="component" value="Unassembled WGS sequence"/>
</dbReference>
<keyword evidence="7 12" id="KW-0573">Peptidoglycan synthesis</keyword>
<proteinExistence type="inferred from homology"/>
<keyword evidence="6 12" id="KW-0133">Cell shape</keyword>
<sequence length="426" mass="46194">MQSLKVEGSARIAGRVRIGGNKNAALPMIAALLLTDEEVVLDNVPDILDVRTMLDIAGELGADFSFENHTLTFRCRDVRTASISRELCSRNRTSILFAAPLLARCGKAELYPPGGDVIGRRRLDGHFYGLCKLGAVMSGEETYRFDAPAGLSGRELFLDEASVTATEQILIAAAAARGTTTLYNAACEPHVRDLAELLNAMGARISGAGSNTIEIEGVERLHGCRYRVVGDHIEAGSFLALAAATGGEITVEGTQVRHYWMLRRVFERLGVRMELRGDHIFLPGGQERAVECDFGGHIPQISDGPWPQYPSDMMSCTIVAATQCRGTVMFFEKMFESRIYFADRLISMGANAIVCDPHRVVVTGPAQLHAVTMSSPDIRAGMAMVIAALCARGTSTIHSAEVIYRGYENLIEKLTGIGGKISEIRN</sequence>
<dbReference type="SUPFAM" id="SSF55205">
    <property type="entry name" value="EPT/RTPC-like"/>
    <property type="match status" value="1"/>
</dbReference>
<dbReference type="GO" id="GO:0005737">
    <property type="term" value="C:cytoplasm"/>
    <property type="evidence" value="ECO:0007669"/>
    <property type="project" value="UniProtKB-SubCell"/>
</dbReference>
<evidence type="ECO:0000313" key="15">
    <source>
        <dbReference type="Proteomes" id="UP000435649"/>
    </source>
</evidence>
<dbReference type="Gene3D" id="3.65.10.10">
    <property type="entry name" value="Enolpyruvate transferase domain"/>
    <property type="match status" value="2"/>
</dbReference>
<comment type="similarity">
    <text evidence="10 12">Belongs to the EPSP synthase family. MurA subfamily.</text>
</comment>
<feature type="binding site" evidence="12">
    <location>
        <position position="312"/>
    </location>
    <ligand>
        <name>UDP-N-acetyl-alpha-D-glucosamine</name>
        <dbReference type="ChEBI" id="CHEBI:57705"/>
    </ligand>
</feature>
<dbReference type="GO" id="GO:0019277">
    <property type="term" value="P:UDP-N-acetylgalactosamine biosynthetic process"/>
    <property type="evidence" value="ECO:0007669"/>
    <property type="project" value="InterPro"/>
</dbReference>
<dbReference type="InterPro" id="IPR013792">
    <property type="entry name" value="RNA3'P_cycl/enolpyr_Trfase_a/b"/>
</dbReference>
<keyword evidence="4 12" id="KW-0132">Cell division</keyword>
<evidence type="ECO:0000256" key="1">
    <source>
        <dbReference type="ARBA" id="ARBA00004496"/>
    </source>
</evidence>
<dbReference type="NCBIfam" id="TIGR01072">
    <property type="entry name" value="murA"/>
    <property type="match status" value="1"/>
</dbReference>
<evidence type="ECO:0000256" key="6">
    <source>
        <dbReference type="ARBA" id="ARBA00022960"/>
    </source>
</evidence>
<dbReference type="InterPro" id="IPR050068">
    <property type="entry name" value="MurA_subfamily"/>
</dbReference>
<comment type="function">
    <text evidence="12">Cell wall formation. Adds enolpyruvyl to UDP-N-acetylglucosamine.</text>
</comment>
<accession>A0A844FZP1</accession>
<evidence type="ECO:0000256" key="9">
    <source>
        <dbReference type="ARBA" id="ARBA00023316"/>
    </source>
</evidence>
<dbReference type="GO" id="GO:0071555">
    <property type="term" value="P:cell wall organization"/>
    <property type="evidence" value="ECO:0007669"/>
    <property type="project" value="UniProtKB-KW"/>
</dbReference>
<dbReference type="NCBIfam" id="NF006873">
    <property type="entry name" value="PRK09369.1"/>
    <property type="match status" value="1"/>
</dbReference>
<comment type="caution">
    <text evidence="12">Lacks conserved residue(s) required for the propagation of feature annotation.</text>
</comment>
<dbReference type="Pfam" id="PF00275">
    <property type="entry name" value="EPSP_synthase"/>
    <property type="match status" value="1"/>
</dbReference>
<comment type="caution">
    <text evidence="14">The sequence shown here is derived from an EMBL/GenBank/DDBJ whole genome shotgun (WGS) entry which is preliminary data.</text>
</comment>
<dbReference type="GO" id="GO:0009252">
    <property type="term" value="P:peptidoglycan biosynthetic process"/>
    <property type="evidence" value="ECO:0007669"/>
    <property type="project" value="UniProtKB-UniRule"/>
</dbReference>
<dbReference type="GO" id="GO:0008360">
    <property type="term" value="P:regulation of cell shape"/>
    <property type="evidence" value="ECO:0007669"/>
    <property type="project" value="UniProtKB-KW"/>
</dbReference>
<dbReference type="UniPathway" id="UPA00219"/>
<feature type="binding site" evidence="12">
    <location>
        <begin position="22"/>
        <end position="23"/>
    </location>
    <ligand>
        <name>phosphoenolpyruvate</name>
        <dbReference type="ChEBI" id="CHEBI:58702"/>
    </ligand>
</feature>
<keyword evidence="5 12" id="KW-0808">Transferase</keyword>
<feature type="domain" description="Enolpyruvate transferase" evidence="13">
    <location>
        <begin position="6"/>
        <end position="414"/>
    </location>
</feature>
<evidence type="ECO:0000256" key="4">
    <source>
        <dbReference type="ARBA" id="ARBA00022618"/>
    </source>
</evidence>
<reference evidence="14 15" key="1">
    <citation type="submission" date="2019-08" db="EMBL/GenBank/DDBJ databases">
        <title>In-depth cultivation of the pig gut microbiome towards novel bacterial diversity and tailored functional studies.</title>
        <authorList>
            <person name="Wylensek D."/>
            <person name="Hitch T.C.A."/>
            <person name="Clavel T."/>
        </authorList>
    </citation>
    <scope>NUCLEOTIDE SEQUENCE [LARGE SCALE GENOMIC DNA]</scope>
    <source>
        <strain evidence="14 15">BBE-744-WT-12</strain>
    </source>
</reference>
<dbReference type="InterPro" id="IPR036968">
    <property type="entry name" value="Enolpyruvate_Tfrase_sf"/>
</dbReference>
<feature type="active site" description="Proton donor" evidence="12">
    <location>
        <position position="116"/>
    </location>
</feature>
<gene>
    <name evidence="12 14" type="primary">murA</name>
    <name evidence="14" type="ORF">FYJ85_06875</name>
</gene>
<evidence type="ECO:0000256" key="2">
    <source>
        <dbReference type="ARBA" id="ARBA00004752"/>
    </source>
</evidence>
<evidence type="ECO:0000256" key="5">
    <source>
        <dbReference type="ARBA" id="ARBA00022679"/>
    </source>
</evidence>
<dbReference type="PANTHER" id="PTHR43783:SF1">
    <property type="entry name" value="UDP-N-ACETYLGLUCOSAMINE 1-CARBOXYVINYLTRANSFERASE"/>
    <property type="match status" value="1"/>
</dbReference>
<dbReference type="CDD" id="cd01555">
    <property type="entry name" value="UdpNAET"/>
    <property type="match status" value="1"/>
</dbReference>
<dbReference type="InterPro" id="IPR005750">
    <property type="entry name" value="UDP_GlcNAc_COvinyl_MurA"/>
</dbReference>
<feature type="binding site" evidence="12">
    <location>
        <position position="334"/>
    </location>
    <ligand>
        <name>UDP-N-acetyl-alpha-D-glucosamine</name>
        <dbReference type="ChEBI" id="CHEBI:57705"/>
    </ligand>
</feature>
<feature type="binding site" evidence="12">
    <location>
        <position position="92"/>
    </location>
    <ligand>
        <name>UDP-N-acetyl-alpha-D-glucosamine</name>
        <dbReference type="ChEBI" id="CHEBI:57705"/>
    </ligand>
</feature>
<comment type="subcellular location">
    <subcellularLocation>
        <location evidence="1 12">Cytoplasm</location>
    </subcellularLocation>
</comment>
<evidence type="ECO:0000256" key="11">
    <source>
        <dbReference type="ARBA" id="ARBA00047527"/>
    </source>
</evidence>
<keyword evidence="9 12" id="KW-0961">Cell wall biogenesis/degradation</keyword>
<evidence type="ECO:0000256" key="10">
    <source>
        <dbReference type="ARBA" id="ARBA00038367"/>
    </source>
</evidence>
<protein>
    <recommendedName>
        <fullName evidence="12">UDP-N-acetylglucosamine 1-carboxyvinyltransferase</fullName>
        <ecNumber evidence="12">2.5.1.7</ecNumber>
    </recommendedName>
    <alternativeName>
        <fullName evidence="12">Enoylpyruvate transferase</fullName>
    </alternativeName>
    <alternativeName>
        <fullName evidence="12">UDP-N-acetylglucosamine enolpyruvyl transferase</fullName>
        <shortName evidence="12">EPT</shortName>
    </alternativeName>
</protein>
<dbReference type="GO" id="GO:0051301">
    <property type="term" value="P:cell division"/>
    <property type="evidence" value="ECO:0007669"/>
    <property type="project" value="UniProtKB-KW"/>
</dbReference>
<dbReference type="EC" id="2.5.1.7" evidence="12"/>
<evidence type="ECO:0000256" key="3">
    <source>
        <dbReference type="ARBA" id="ARBA00022490"/>
    </source>
</evidence>
<evidence type="ECO:0000256" key="12">
    <source>
        <dbReference type="HAMAP-Rule" id="MF_00111"/>
    </source>
</evidence>
<evidence type="ECO:0000256" key="7">
    <source>
        <dbReference type="ARBA" id="ARBA00022984"/>
    </source>
</evidence>
<organism evidence="14 15">
    <name type="scientific">Victivallis lenta</name>
    <dbReference type="NCBI Taxonomy" id="2606640"/>
    <lineage>
        <taxon>Bacteria</taxon>
        <taxon>Pseudomonadati</taxon>
        <taxon>Lentisphaerota</taxon>
        <taxon>Lentisphaeria</taxon>
        <taxon>Victivallales</taxon>
        <taxon>Victivallaceae</taxon>
        <taxon>Victivallis</taxon>
    </lineage>
</organism>
<keyword evidence="15" id="KW-1185">Reference proteome</keyword>
<evidence type="ECO:0000256" key="8">
    <source>
        <dbReference type="ARBA" id="ARBA00023306"/>
    </source>
</evidence>
<keyword evidence="3 12" id="KW-0963">Cytoplasm</keyword>
<dbReference type="AlphaFoldDB" id="A0A844FZP1"/>
<dbReference type="EMBL" id="VUNS01000005">
    <property type="protein sequence ID" value="MST96767.1"/>
    <property type="molecule type" value="Genomic_DNA"/>
</dbReference>
<dbReference type="HAMAP" id="MF_00111">
    <property type="entry name" value="MurA"/>
    <property type="match status" value="1"/>
</dbReference>
<evidence type="ECO:0000259" key="13">
    <source>
        <dbReference type="Pfam" id="PF00275"/>
    </source>
</evidence>
<comment type="pathway">
    <text evidence="2 12">Cell wall biogenesis; peptidoglycan biosynthesis.</text>
</comment>
<dbReference type="InterPro" id="IPR001986">
    <property type="entry name" value="Enolpyruvate_Tfrase_dom"/>
</dbReference>
<name>A0A844FZP1_9BACT</name>
<dbReference type="GO" id="GO:0008760">
    <property type="term" value="F:UDP-N-acetylglucosamine 1-carboxyvinyltransferase activity"/>
    <property type="evidence" value="ECO:0007669"/>
    <property type="project" value="UniProtKB-UniRule"/>
</dbReference>